<proteinExistence type="predicted"/>
<name>A0A8J3LB23_9ACTN</name>
<dbReference type="EMBL" id="BONJ01000001">
    <property type="protein sequence ID" value="GIG12399.1"/>
    <property type="molecule type" value="Genomic_DNA"/>
</dbReference>
<dbReference type="AlphaFoldDB" id="A0A8J3LB23"/>
<comment type="caution">
    <text evidence="1">The sequence shown here is derived from an EMBL/GenBank/DDBJ whole genome shotgun (WGS) entry which is preliminary data.</text>
</comment>
<keyword evidence="2" id="KW-1185">Reference proteome</keyword>
<dbReference type="RefSeq" id="WP_166385248.1">
    <property type="nucleotide sequence ID" value="NZ_BAAATT010000033.1"/>
</dbReference>
<protein>
    <submittedName>
        <fullName evidence="1">Uncharacterized protein</fullName>
    </submittedName>
</protein>
<organism evidence="1 2">
    <name type="scientific">Catellatospora methionotrophica</name>
    <dbReference type="NCBI Taxonomy" id="121620"/>
    <lineage>
        <taxon>Bacteria</taxon>
        <taxon>Bacillati</taxon>
        <taxon>Actinomycetota</taxon>
        <taxon>Actinomycetes</taxon>
        <taxon>Micromonosporales</taxon>
        <taxon>Micromonosporaceae</taxon>
        <taxon>Catellatospora</taxon>
    </lineage>
</organism>
<evidence type="ECO:0000313" key="2">
    <source>
        <dbReference type="Proteomes" id="UP000660339"/>
    </source>
</evidence>
<sequence length="134" mass="14251">MGTPAPAICPQTWDDLTPSATSRRGTLVPGGAAEALLCSYPPVGNPPLALGVSRRITDRANEVGAYLNGLAAEAQPDTVCSASQSTAHIIVFGYQDRAPVILHARNCAWDRQGITRYGADLRKITAYWGAAWNE</sequence>
<reference evidence="1" key="1">
    <citation type="submission" date="2021-01" db="EMBL/GenBank/DDBJ databases">
        <title>Whole genome shotgun sequence of Catellatospora methionotrophica NBRC 14553.</title>
        <authorList>
            <person name="Komaki H."/>
            <person name="Tamura T."/>
        </authorList>
    </citation>
    <scope>NUCLEOTIDE SEQUENCE</scope>
    <source>
        <strain evidence="1">NBRC 14553</strain>
    </source>
</reference>
<evidence type="ECO:0000313" key="1">
    <source>
        <dbReference type="EMBL" id="GIG12399.1"/>
    </source>
</evidence>
<dbReference type="Proteomes" id="UP000660339">
    <property type="component" value="Unassembled WGS sequence"/>
</dbReference>
<accession>A0A8J3LB23</accession>
<gene>
    <name evidence="1" type="ORF">Cme02nite_07310</name>
</gene>